<accession>A0A1G6WW41</accession>
<dbReference type="EMBL" id="FNAC01000048">
    <property type="protein sequence ID" value="SDD70112.1"/>
    <property type="molecule type" value="Genomic_DNA"/>
</dbReference>
<organism evidence="1 2">
    <name type="scientific">Algoriphagus faecimaris</name>
    <dbReference type="NCBI Taxonomy" id="686796"/>
    <lineage>
        <taxon>Bacteria</taxon>
        <taxon>Pseudomonadati</taxon>
        <taxon>Bacteroidota</taxon>
        <taxon>Cytophagia</taxon>
        <taxon>Cytophagales</taxon>
        <taxon>Cyclobacteriaceae</taxon>
        <taxon>Algoriphagus</taxon>
    </lineage>
</organism>
<sequence length="153" mass="17892">MWDDFDDEDPDFDEEGSFDYHKDQERVYKHPLMKKARDIVGLTKALVGSLDEARRELYGTLMLEDSLSLTAKFSAAENSSDYVIKMEKAMLIKIHAKSLFSITYQLALEETHAEEHLQLLREAIEEYRKLFLDWIKEFDSKDRTDDGWGIFTG</sequence>
<dbReference type="STRING" id="686796.SAMN04488104_104827"/>
<protein>
    <submittedName>
        <fullName evidence="1">Uncharacterized protein</fullName>
    </submittedName>
</protein>
<dbReference type="RefSeq" id="WP_087941073.1">
    <property type="nucleotide sequence ID" value="NZ_FNAC01000048.1"/>
</dbReference>
<name>A0A1G6WW41_9BACT</name>
<keyword evidence="2" id="KW-1185">Reference proteome</keyword>
<evidence type="ECO:0000313" key="1">
    <source>
        <dbReference type="EMBL" id="SDD70112.1"/>
    </source>
</evidence>
<dbReference type="OrthoDB" id="893100at2"/>
<dbReference type="AlphaFoldDB" id="A0A1G6WW41"/>
<proteinExistence type="predicted"/>
<dbReference type="Proteomes" id="UP000199060">
    <property type="component" value="Unassembled WGS sequence"/>
</dbReference>
<reference evidence="2" key="1">
    <citation type="submission" date="2016-10" db="EMBL/GenBank/DDBJ databases">
        <authorList>
            <person name="Varghese N."/>
            <person name="Submissions S."/>
        </authorList>
    </citation>
    <scope>NUCLEOTIDE SEQUENCE [LARGE SCALE GENOMIC DNA]</scope>
    <source>
        <strain evidence="2">DSM 23095</strain>
    </source>
</reference>
<gene>
    <name evidence="1" type="ORF">SAMN04488104_104827</name>
</gene>
<evidence type="ECO:0000313" key="2">
    <source>
        <dbReference type="Proteomes" id="UP000199060"/>
    </source>
</evidence>